<dbReference type="InterPro" id="IPR049900">
    <property type="entry name" value="PKS_mFAS_DH"/>
</dbReference>
<dbReference type="PROSITE" id="PS00012">
    <property type="entry name" value="PHOSPHOPANTETHEINE"/>
    <property type="match status" value="1"/>
</dbReference>
<evidence type="ECO:0000256" key="2">
    <source>
        <dbReference type="ARBA" id="ARBA00022450"/>
    </source>
</evidence>
<dbReference type="InterPro" id="IPR001242">
    <property type="entry name" value="Condensation_dom"/>
</dbReference>
<dbReference type="Pfam" id="PF08240">
    <property type="entry name" value="ADH_N"/>
    <property type="match status" value="1"/>
</dbReference>
<gene>
    <name evidence="10" type="primary">pks5</name>
    <name evidence="10" type="ORF">MALV_09880</name>
</gene>
<dbReference type="InterPro" id="IPR006162">
    <property type="entry name" value="Ppantetheine_attach_site"/>
</dbReference>
<dbReference type="InterPro" id="IPR020843">
    <property type="entry name" value="ER"/>
</dbReference>
<evidence type="ECO:0000256" key="3">
    <source>
        <dbReference type="ARBA" id="ARBA00022553"/>
    </source>
</evidence>
<keyword evidence="4" id="KW-0808">Transferase</keyword>
<dbReference type="InterPro" id="IPR016035">
    <property type="entry name" value="Acyl_Trfase/lysoPLipase"/>
</dbReference>
<dbReference type="Gene3D" id="1.10.1200.10">
    <property type="entry name" value="ACP-like"/>
    <property type="match status" value="1"/>
</dbReference>
<dbReference type="Pfam" id="PF22621">
    <property type="entry name" value="CurL-like_PKS_C"/>
    <property type="match status" value="1"/>
</dbReference>
<dbReference type="SUPFAM" id="SSF52151">
    <property type="entry name" value="FabD/lysophospholipase-like"/>
    <property type="match status" value="1"/>
</dbReference>
<dbReference type="Gene3D" id="3.40.366.10">
    <property type="entry name" value="Malonyl-Coenzyme A Acyl Carrier Protein, domain 2"/>
    <property type="match status" value="1"/>
</dbReference>
<keyword evidence="2" id="KW-0596">Phosphopantetheine</keyword>
<dbReference type="Pfam" id="PF00698">
    <property type="entry name" value="Acyl_transf_1"/>
    <property type="match status" value="1"/>
</dbReference>
<dbReference type="CDD" id="cd05195">
    <property type="entry name" value="enoyl_red"/>
    <property type="match status" value="1"/>
</dbReference>
<dbReference type="Gene3D" id="3.40.47.10">
    <property type="match status" value="1"/>
</dbReference>
<evidence type="ECO:0000256" key="7">
    <source>
        <dbReference type="PROSITE-ProRule" id="PRU01363"/>
    </source>
</evidence>
<dbReference type="InterPro" id="IPR057326">
    <property type="entry name" value="KR_dom"/>
</dbReference>
<dbReference type="GO" id="GO:0006633">
    <property type="term" value="P:fatty acid biosynthetic process"/>
    <property type="evidence" value="ECO:0007669"/>
    <property type="project" value="InterPro"/>
</dbReference>
<evidence type="ECO:0000256" key="5">
    <source>
        <dbReference type="ARBA" id="ARBA00022857"/>
    </source>
</evidence>
<dbReference type="InterPro" id="IPR036736">
    <property type="entry name" value="ACP-like_sf"/>
</dbReference>
<dbReference type="SUPFAM" id="SSF52777">
    <property type="entry name" value="CoA-dependent acyltransferases"/>
    <property type="match status" value="2"/>
</dbReference>
<evidence type="ECO:0000259" key="9">
    <source>
        <dbReference type="PROSITE" id="PS52019"/>
    </source>
</evidence>
<dbReference type="InterPro" id="IPR049552">
    <property type="entry name" value="PKS_DH_N"/>
</dbReference>
<dbReference type="GO" id="GO:0004315">
    <property type="term" value="F:3-oxoacyl-[acyl-carrier-protein] synthase activity"/>
    <property type="evidence" value="ECO:0007669"/>
    <property type="project" value="InterPro"/>
</dbReference>
<evidence type="ECO:0000313" key="11">
    <source>
        <dbReference type="Proteomes" id="UP000466906"/>
    </source>
</evidence>
<accession>A0A6N4UPR9</accession>
<dbReference type="InterPro" id="IPR020807">
    <property type="entry name" value="PKS_DH"/>
</dbReference>
<feature type="active site" description="Proton donor; for dehydratase activity" evidence="7">
    <location>
        <position position="1093"/>
    </location>
</feature>
<dbReference type="InterPro" id="IPR001227">
    <property type="entry name" value="Ac_transferase_dom_sf"/>
</dbReference>
<dbReference type="Pfam" id="PF00668">
    <property type="entry name" value="Condensation"/>
    <property type="match status" value="1"/>
</dbReference>
<dbReference type="KEGG" id="malv:MALV_09880"/>
<dbReference type="SUPFAM" id="SSF50129">
    <property type="entry name" value="GroES-like"/>
    <property type="match status" value="1"/>
</dbReference>
<dbReference type="Gene3D" id="3.40.50.720">
    <property type="entry name" value="NAD(P)-binding Rossmann-like Domain"/>
    <property type="match status" value="3"/>
</dbReference>
<dbReference type="InterPro" id="IPR042104">
    <property type="entry name" value="PKS_dehydratase_sf"/>
</dbReference>
<keyword evidence="6" id="KW-0511">Multifunctional enzyme</keyword>
<dbReference type="PANTHER" id="PTHR43775">
    <property type="entry name" value="FATTY ACID SYNTHASE"/>
    <property type="match status" value="1"/>
</dbReference>
<dbReference type="GO" id="GO:0005737">
    <property type="term" value="C:cytoplasm"/>
    <property type="evidence" value="ECO:0007669"/>
    <property type="project" value="TreeGrafter"/>
</dbReference>
<dbReference type="InterPro" id="IPR013154">
    <property type="entry name" value="ADH-like_N"/>
</dbReference>
<feature type="region of interest" description="N-terminal hotdog fold" evidence="7">
    <location>
        <begin position="891"/>
        <end position="1011"/>
    </location>
</feature>
<dbReference type="SUPFAM" id="SSF51735">
    <property type="entry name" value="NAD(P)-binding Rossmann-fold domains"/>
    <property type="match status" value="3"/>
</dbReference>
<dbReference type="GO" id="GO:0005886">
    <property type="term" value="C:plasma membrane"/>
    <property type="evidence" value="ECO:0007669"/>
    <property type="project" value="TreeGrafter"/>
</dbReference>
<reference evidence="10 11" key="1">
    <citation type="journal article" date="2019" name="Emerg. Microbes Infect.">
        <title>Comprehensive subspecies identification of 175 nontuberculous mycobacteria species based on 7547 genomic profiles.</title>
        <authorList>
            <person name="Matsumoto Y."/>
            <person name="Kinjo T."/>
            <person name="Motooka D."/>
            <person name="Nabeya D."/>
            <person name="Jung N."/>
            <person name="Uechi K."/>
            <person name="Horii T."/>
            <person name="Iida T."/>
            <person name="Fujita J."/>
            <person name="Nakamura S."/>
        </authorList>
    </citation>
    <scope>NUCLEOTIDE SEQUENCE [LARGE SCALE GENOMIC DNA]</scope>
    <source>
        <strain evidence="10 11">JCM 12272</strain>
    </source>
</reference>
<dbReference type="Gene3D" id="3.90.180.10">
    <property type="entry name" value="Medium-chain alcohol dehydrogenases, catalytic domain"/>
    <property type="match status" value="1"/>
</dbReference>
<dbReference type="FunFam" id="3.40.50.720:FF:000209">
    <property type="entry name" value="Polyketide synthase Pks12"/>
    <property type="match status" value="1"/>
</dbReference>
<protein>
    <submittedName>
        <fullName evidence="10">Mycocerosic acid synthase-like polyketide synthase</fullName>
    </submittedName>
</protein>
<feature type="domain" description="PKS/mFAS DH" evidence="9">
    <location>
        <begin position="891"/>
        <end position="1177"/>
    </location>
</feature>
<dbReference type="InterPro" id="IPR014030">
    <property type="entry name" value="Ketoacyl_synth_N"/>
</dbReference>
<name>A0A6N4UPR9_9MYCO</name>
<dbReference type="SMART" id="SM00827">
    <property type="entry name" value="PKS_AT"/>
    <property type="match status" value="1"/>
</dbReference>
<dbReference type="GO" id="GO:0004312">
    <property type="term" value="F:fatty acid synthase activity"/>
    <property type="evidence" value="ECO:0007669"/>
    <property type="project" value="TreeGrafter"/>
</dbReference>
<evidence type="ECO:0000259" key="8">
    <source>
        <dbReference type="PROSITE" id="PS52004"/>
    </source>
</evidence>
<dbReference type="InterPro" id="IPR016039">
    <property type="entry name" value="Thiolase-like"/>
</dbReference>
<evidence type="ECO:0000313" key="10">
    <source>
        <dbReference type="EMBL" id="BBX25863.1"/>
    </source>
</evidence>
<dbReference type="InterPro" id="IPR036291">
    <property type="entry name" value="NAD(P)-bd_dom_sf"/>
</dbReference>
<dbReference type="GO" id="GO:0071770">
    <property type="term" value="P:DIM/DIP cell wall layer assembly"/>
    <property type="evidence" value="ECO:0007669"/>
    <property type="project" value="TreeGrafter"/>
</dbReference>
<dbReference type="PROSITE" id="PS00606">
    <property type="entry name" value="KS3_1"/>
    <property type="match status" value="1"/>
</dbReference>
<keyword evidence="5" id="KW-0521">NADP</keyword>
<dbReference type="NCBIfam" id="NF041183">
    <property type="entry name" value="Pks2_ls1_myc"/>
    <property type="match status" value="1"/>
</dbReference>
<organism evidence="10 11">
    <name type="scientific">Mycolicibacterium alvei</name>
    <dbReference type="NCBI Taxonomy" id="67081"/>
    <lineage>
        <taxon>Bacteria</taxon>
        <taxon>Bacillati</taxon>
        <taxon>Actinomycetota</taxon>
        <taxon>Actinomycetes</taxon>
        <taxon>Mycobacteriales</taxon>
        <taxon>Mycobacteriaceae</taxon>
        <taxon>Mycolicibacterium</taxon>
    </lineage>
</organism>
<dbReference type="Pfam" id="PF02801">
    <property type="entry name" value="Ketoacyl-synt_C"/>
    <property type="match status" value="1"/>
</dbReference>
<dbReference type="Pfam" id="PF13602">
    <property type="entry name" value="ADH_zinc_N_2"/>
    <property type="match status" value="1"/>
</dbReference>
<dbReference type="InterPro" id="IPR018201">
    <property type="entry name" value="Ketoacyl_synth_AS"/>
</dbReference>
<feature type="active site" description="Proton acceptor; for dehydratase activity" evidence="7">
    <location>
        <position position="924"/>
    </location>
</feature>
<proteinExistence type="predicted"/>
<evidence type="ECO:0000256" key="6">
    <source>
        <dbReference type="ARBA" id="ARBA00023268"/>
    </source>
</evidence>
<dbReference type="SMART" id="SM00829">
    <property type="entry name" value="PKS_ER"/>
    <property type="match status" value="1"/>
</dbReference>
<dbReference type="SUPFAM" id="SSF47336">
    <property type="entry name" value="ACP-like"/>
    <property type="match status" value="1"/>
</dbReference>
<dbReference type="InterPro" id="IPR050091">
    <property type="entry name" value="PKS_NRPS_Biosynth_Enz"/>
</dbReference>
<dbReference type="Gene3D" id="3.30.559.10">
    <property type="entry name" value="Chloramphenicol acetyltransferase-like domain"/>
    <property type="match status" value="1"/>
</dbReference>
<dbReference type="Pfam" id="PF00109">
    <property type="entry name" value="ketoacyl-synt"/>
    <property type="match status" value="1"/>
</dbReference>
<dbReference type="InterPro" id="IPR023213">
    <property type="entry name" value="CAT-like_dom_sf"/>
</dbReference>
<dbReference type="CDD" id="cd00833">
    <property type="entry name" value="PKS"/>
    <property type="match status" value="1"/>
</dbReference>
<sequence length="2595" mass="277127">MAETPVTPIAVIGMGCRLPGQIESPEQFWAALLQGDDLVTEVPAQRWDAHEFYDPEPGVPGRSVSKWGAFLDDVAGFDAGFFGISEREATAIDPQHRLLLETAWEAIEHAGIDPATLGGSLTGVFMGLTHGDYQLVAADAHAIEGPYGFTGNNFSLASGRIAYHLGVHGPAYSVDSACSSGLLAVHNACRSLHDGESDFALAGGVCIVLEPRKLASGSAQGMLSPTGHCHAFDVAADGFVAGEAAAVVMLKRLTDAERDGDRILAVVRGTAVNQDGRTVNIATPSRDAQETVYRAALAAAAVDPATVGLVEAHGTGTPVGDPIEFASLAAVYGTGAPCALGSSKTNFGHSQSASGAVGLMKAVLALQHGIVPPNLHFTRLPDAMARIETDLFVPTETVDWPLVGSHPRRAAVSSYGLSGTNVHAVLEQAPPVADRASASRGLSGSSLFALSATSAEELRRTAGRLADWLSDRADVDLTDVAYTLARRRAHRPVRSAVVAEDRGSLISGLREIAGGDVPYEAAVAQDDRGPVWVFSGQGSQWAGMGAGLMASEPAFAAAVAEVEPLIERESGFSVTEAMTAADVVTGIDRVQPTVFAVQIALAATLRARGAEPGAVIGHSMGEVAAAVVSGVLSLDDGVKVICRRSRLMATIAGAGAMASVELPAQQVLSELAARGINDVVLAVVASPKSTVVGGARESIHALIAEWESRDVMAREVAVDVASHTPQVDPILDELADELVDLDPAEPTIPYYSATLYDPRDLADWDADYWVDNLRHTVRFAAAVQAALEDGFRVFTELAPHPLLTHAVDQTARALDIPHMALATLRREQERAGGLLGAVADLHSAGARIDFGAILPDGRLVDAPLPTWNRQQLMLVRDPNELAPGGAVIAVHPLLGAHVQLAEEPERHVWQADVGTGTQQWLGDHQVHNVAALPGAAYCEMALAAGRAMFGDGAEVRDITFDEMLLLEEQSVVSVSATVTGDGTADFVVETLNEGERVRRSGAGVHYRDDGAVAPIYDIAALFDSHPQRVEGAETRAAFADRGIQYGPAFSGLVAAYVGTPEGETLDTVLAEVALPGSIRSQQGMYAIHPALLDACFQAVGVHPRLRGDLTGTLMLPLGVRHLRAYGSTRNAQYCLARLTGVTPTGVDVDIDLLDEQGTVLLSIGGLRLGTGISVSGQRERTLNHRLLTIEWRQNELPEPDFLDPGRWLLISTSDVADLLATRLADTLKAHQVDVTTMAWPQHSDHTVGAERLREHLAARPFSDVLVVTAPRHGTTDDQAGIRGGDNVRHLVHIARELPEVHGEPPRLHVLTRNAQTVLAEDSANLEEAGLRGLIRVIGMEHPRLRASQIDVDDYTDPARVVAQLLVGSEEDETAWRGGNWYVARLIPGPLRPEERRTTVVNPAREGMRLQIRTPGDIQSLELAAFERVAPGPGQIEVSVTASNLNFADVLVAFGRYPSFEGRLPKLGADFAGVVTAVGAGVVAHRVGDHVGGISADGAWATFVTCDANMAVTLPVGIPMNRAAAVPSAHATAWYGLHNLARISAGDKVLIHSATGGVGQAAIAIARAVGAEIFATAGSETRRNVLRDTGIDHVYDSRSADFAEAIRRDTDGYGVDIVLNSLTGAAQRAGLELLSFGGRFVEIGKRDIYGDTRMGLFPFRRNLSFHAVDLALLTLTEPDTVRQLLEVCFGRIADGTLPLPETTHYPLQDGATAIRVMGAAEHTGKLVLDIPGGGQISAVVPPEEVQAFRPDGAYVVTGGLGGLGLFLAETLATAGCGRIVLNGRSAPSSEALAVIDRIRATGTEVAVELGDIAAPDTAVRLVEVACATGLPLRGVLHGAAVVEDAVLANITDELVEKDWAPKVYGAWNMHHATRSQSLDWFCSFSSAAALVGSPGQGAYAAANSWLDAFTHWRRSQGLPALAIAWGPWSEIGRGTGLAEGSGAAISPAEGAHAFTTLLRHDRAYSGYAPVLGTPWLTAFAQTSRFAEAFASSSSGRGGSGGSAFLSELRALPPDEWQSRMRRMISEQISTILRRSVDPDRPLAEYGLDSLGTLEVRTRIGRKQVFESARPISAPSECWPNASATHWLRIHPLRSRRDGVVCDAVQRGRQDRRYAVVAMKPIHDWSGESGEVVSWNPSRVSVAKVAQAPVSDVPVSYQQEQHLLAFRKHESQGTDMARLNIPAWDVPGRCDIRAMSHVINAYLRRHDTFHSWFEYVDGGSIRRRTVSDPRDIKFVPTKHGEMSASQWREHILATPDPWQWDCFRFGIIQRDNDFTMFISVDHVHTDAMFMGLAFVEIHMMYQALVHGAAPLQLPEAGSYDRYCLEQRKYTAGLDLDSSEVRQWMAFLKANDGTLPRFPFPLGDPSVPHTGEVVTVQLLDKEQGDRFEEACIAAGARFSGGVFACGALAQYALTGVDTYQVITPTTTRRDEAEFMTTGWFTGLVPITVPVSTASFGATARAAQQSFDGGMDLAHVPFERVLELAPPDSGIRTPDPGVPMLSYLDAGLLSPGIIAEWQRLNGTLYSDSRSAFQVGMWVNRVEDRTTVTAAFPGNPVARESVLRYLDVMKAAYRRVVDGHDVVVTADEVGDQAGLGLKTA</sequence>
<dbReference type="Gene3D" id="3.10.129.110">
    <property type="entry name" value="Polyketide synthase dehydratase"/>
    <property type="match status" value="1"/>
</dbReference>
<dbReference type="PROSITE" id="PS52004">
    <property type="entry name" value="KS3_2"/>
    <property type="match status" value="1"/>
</dbReference>
<feature type="region of interest" description="C-terminal hotdog fold" evidence="7">
    <location>
        <begin position="1026"/>
        <end position="1177"/>
    </location>
</feature>
<dbReference type="Pfam" id="PF21089">
    <property type="entry name" value="PKS_DH_N"/>
    <property type="match status" value="1"/>
</dbReference>
<dbReference type="InterPro" id="IPR016036">
    <property type="entry name" value="Malonyl_transacylase_ACP-bd"/>
</dbReference>
<dbReference type="EMBL" id="AP022565">
    <property type="protein sequence ID" value="BBX25863.1"/>
    <property type="molecule type" value="Genomic_DNA"/>
</dbReference>
<dbReference type="InterPro" id="IPR013968">
    <property type="entry name" value="PKS_KR"/>
</dbReference>
<dbReference type="PANTHER" id="PTHR43775:SF37">
    <property type="entry name" value="SI:DKEY-61P9.11"/>
    <property type="match status" value="1"/>
</dbReference>
<dbReference type="InterPro" id="IPR049551">
    <property type="entry name" value="PKS_DH_C"/>
</dbReference>
<dbReference type="InterPro" id="IPR014031">
    <property type="entry name" value="Ketoacyl_synth_C"/>
</dbReference>
<dbReference type="SMART" id="SM00822">
    <property type="entry name" value="PKS_KR"/>
    <property type="match status" value="1"/>
</dbReference>
<dbReference type="SMART" id="SM00825">
    <property type="entry name" value="PKS_KS"/>
    <property type="match status" value="1"/>
</dbReference>
<evidence type="ECO:0000256" key="4">
    <source>
        <dbReference type="ARBA" id="ARBA00022679"/>
    </source>
</evidence>
<evidence type="ECO:0000256" key="1">
    <source>
        <dbReference type="ARBA" id="ARBA00001957"/>
    </source>
</evidence>
<keyword evidence="3" id="KW-0597">Phosphoprotein</keyword>
<comment type="cofactor">
    <cofactor evidence="1">
        <name>pantetheine 4'-phosphate</name>
        <dbReference type="ChEBI" id="CHEBI:47942"/>
    </cofactor>
</comment>
<dbReference type="InterPro" id="IPR020841">
    <property type="entry name" value="PKS_Beta-ketoAc_synthase_dom"/>
</dbReference>
<dbReference type="PROSITE" id="PS52019">
    <property type="entry name" value="PKS_MFAS_DH"/>
    <property type="match status" value="1"/>
</dbReference>
<dbReference type="SUPFAM" id="SSF53901">
    <property type="entry name" value="Thiolase-like"/>
    <property type="match status" value="1"/>
</dbReference>
<dbReference type="InterPro" id="IPR053386">
    <property type="entry name" value="MBFA_synthase"/>
</dbReference>
<dbReference type="Gene3D" id="3.30.70.3290">
    <property type="match status" value="1"/>
</dbReference>
<dbReference type="GO" id="GO:0016491">
    <property type="term" value="F:oxidoreductase activity"/>
    <property type="evidence" value="ECO:0007669"/>
    <property type="project" value="InterPro"/>
</dbReference>
<dbReference type="Gene3D" id="3.30.559.30">
    <property type="entry name" value="Nonribosomal peptide synthetase, condensation domain"/>
    <property type="match status" value="1"/>
</dbReference>
<dbReference type="SMART" id="SM00826">
    <property type="entry name" value="PKS_DH"/>
    <property type="match status" value="1"/>
</dbReference>
<dbReference type="InterPro" id="IPR014043">
    <property type="entry name" value="Acyl_transferase_dom"/>
</dbReference>
<dbReference type="Pfam" id="PF14765">
    <property type="entry name" value="PS-DH"/>
    <property type="match status" value="1"/>
</dbReference>
<dbReference type="Proteomes" id="UP000466906">
    <property type="component" value="Chromosome"/>
</dbReference>
<dbReference type="FunFam" id="3.40.47.10:FF:000019">
    <property type="entry name" value="Polyketide synthase type I"/>
    <property type="match status" value="1"/>
</dbReference>
<feature type="domain" description="Ketosynthase family 3 (KS3)" evidence="8">
    <location>
        <begin position="6"/>
        <end position="428"/>
    </location>
</feature>
<keyword evidence="11" id="KW-1185">Reference proteome</keyword>
<dbReference type="Pfam" id="PF08659">
    <property type="entry name" value="KR"/>
    <property type="match status" value="1"/>
</dbReference>
<dbReference type="InterPro" id="IPR011032">
    <property type="entry name" value="GroES-like_sf"/>
</dbReference>
<dbReference type="SUPFAM" id="SSF55048">
    <property type="entry name" value="Probable ACP-binding domain of malonyl-CoA ACP transacylase"/>
    <property type="match status" value="1"/>
</dbReference>